<evidence type="ECO:0000256" key="2">
    <source>
        <dbReference type="ARBA" id="ARBA00022803"/>
    </source>
</evidence>
<dbReference type="PANTHER" id="PTHR45641:SF19">
    <property type="entry name" value="NEPHROCYSTIN-3"/>
    <property type="match status" value="1"/>
</dbReference>
<dbReference type="SMART" id="SM00028">
    <property type="entry name" value="TPR"/>
    <property type="match status" value="1"/>
</dbReference>
<protein>
    <submittedName>
        <fullName evidence="5">Uncharacterized protein</fullName>
    </submittedName>
</protein>
<dbReference type="GeneID" id="24923291"/>
<feature type="repeat" description="TPR" evidence="3">
    <location>
        <begin position="93"/>
        <end position="126"/>
    </location>
</feature>
<evidence type="ECO:0000256" key="4">
    <source>
        <dbReference type="SAM" id="MobiDB-lite"/>
    </source>
</evidence>
<name>D8M7R4_BLAHO</name>
<dbReference type="AlphaFoldDB" id="D8M7R4"/>
<dbReference type="InterPro" id="IPR011990">
    <property type="entry name" value="TPR-like_helical_dom_sf"/>
</dbReference>
<dbReference type="PROSITE" id="PS50005">
    <property type="entry name" value="TPR"/>
    <property type="match status" value="1"/>
</dbReference>
<dbReference type="OrthoDB" id="10031679at2759"/>
<accession>D8M7R4</accession>
<organism evidence="5">
    <name type="scientific">Blastocystis hominis</name>
    <dbReference type="NCBI Taxonomy" id="12968"/>
    <lineage>
        <taxon>Eukaryota</taxon>
        <taxon>Sar</taxon>
        <taxon>Stramenopiles</taxon>
        <taxon>Bigyra</taxon>
        <taxon>Opalozoa</taxon>
        <taxon>Opalinata</taxon>
        <taxon>Blastocystidae</taxon>
        <taxon>Blastocystis</taxon>
    </lineage>
</organism>
<dbReference type="RefSeq" id="XP_012898151.1">
    <property type="nucleotide sequence ID" value="XM_013042697.1"/>
</dbReference>
<keyword evidence="6" id="KW-1185">Reference proteome</keyword>
<evidence type="ECO:0000313" key="5">
    <source>
        <dbReference type="EMBL" id="CBK24103.2"/>
    </source>
</evidence>
<reference evidence="5" key="1">
    <citation type="submission" date="2010-02" db="EMBL/GenBank/DDBJ databases">
        <title>Sequencing and annotation of the Blastocystis hominis genome.</title>
        <authorList>
            <person name="Wincker P."/>
        </authorList>
    </citation>
    <scope>NUCLEOTIDE SEQUENCE</scope>
    <source>
        <strain evidence="5">Singapore isolate B</strain>
    </source>
</reference>
<dbReference type="Pfam" id="PF13424">
    <property type="entry name" value="TPR_12"/>
    <property type="match status" value="1"/>
</dbReference>
<proteinExistence type="predicted"/>
<dbReference type="PANTHER" id="PTHR45641">
    <property type="entry name" value="TETRATRICOPEPTIDE REPEAT PROTEIN (AFU_ORTHOLOGUE AFUA_6G03870)"/>
    <property type="match status" value="1"/>
</dbReference>
<feature type="region of interest" description="Disordered" evidence="4">
    <location>
        <begin position="1"/>
        <end position="24"/>
    </location>
</feature>
<sequence>MANSNIKRPGDLPEPNDNPHPYTDFEDLEIDKYIATDEKSHKLFMDIESQIQEKQAKVNELYEAERYDEGLVVAQEALSLIKSHFGENHPVYACGLNNLALMYKSMEDYDEAAIYYDKALQIYEDVRSMGADNVQTCGKNHKSTLTTLKNLAILYQARADAEGVSVIFDGLDRFEYMLKAEDVLQDIEDRKKS</sequence>
<dbReference type="EMBL" id="FN668672">
    <property type="protein sequence ID" value="CBK24103.2"/>
    <property type="molecule type" value="Genomic_DNA"/>
</dbReference>
<dbReference type="SUPFAM" id="SSF48452">
    <property type="entry name" value="TPR-like"/>
    <property type="match status" value="1"/>
</dbReference>
<evidence type="ECO:0000313" key="6">
    <source>
        <dbReference type="Proteomes" id="UP000008312"/>
    </source>
</evidence>
<dbReference type="InterPro" id="IPR019734">
    <property type="entry name" value="TPR_rpt"/>
</dbReference>
<keyword evidence="2 3" id="KW-0802">TPR repeat</keyword>
<evidence type="ECO:0000256" key="3">
    <source>
        <dbReference type="PROSITE-ProRule" id="PRU00339"/>
    </source>
</evidence>
<dbReference type="Gene3D" id="1.25.40.10">
    <property type="entry name" value="Tetratricopeptide repeat domain"/>
    <property type="match status" value="1"/>
</dbReference>
<gene>
    <name evidence="5" type="ORF">GSBLH_T00007167001</name>
</gene>
<keyword evidence="1" id="KW-0677">Repeat</keyword>
<dbReference type="Proteomes" id="UP000008312">
    <property type="component" value="Unassembled WGS sequence"/>
</dbReference>
<dbReference type="InParanoid" id="D8M7R4"/>
<evidence type="ECO:0000256" key="1">
    <source>
        <dbReference type="ARBA" id="ARBA00022737"/>
    </source>
</evidence>